<keyword evidence="1" id="KW-0226">DNA condensation</keyword>
<dbReference type="AlphaFoldDB" id="A0A7G9GYG5"/>
<dbReference type="GO" id="GO:0030261">
    <property type="term" value="P:chromosome condensation"/>
    <property type="evidence" value="ECO:0007669"/>
    <property type="project" value="UniProtKB-KW"/>
</dbReference>
<keyword evidence="2 4" id="KW-0238">DNA-binding</keyword>
<keyword evidence="5" id="KW-1185">Reference proteome</keyword>
<dbReference type="GO" id="GO:0003677">
    <property type="term" value="F:DNA binding"/>
    <property type="evidence" value="ECO:0007669"/>
    <property type="project" value="UniProtKB-KW"/>
</dbReference>
<gene>
    <name evidence="4" type="ORF">H9Q81_03135</name>
</gene>
<evidence type="ECO:0000313" key="4">
    <source>
        <dbReference type="EMBL" id="QNM15847.1"/>
    </source>
</evidence>
<dbReference type="PRINTS" id="PR01727">
    <property type="entry name" value="DNABINDINGHU"/>
</dbReference>
<dbReference type="InterPro" id="IPR000119">
    <property type="entry name" value="Hist_DNA-bd"/>
</dbReference>
<evidence type="ECO:0000256" key="3">
    <source>
        <dbReference type="RuleBase" id="RU003939"/>
    </source>
</evidence>
<reference evidence="4 5" key="1">
    <citation type="submission" date="2020-08" db="EMBL/GenBank/DDBJ databases">
        <authorList>
            <person name="Liu C."/>
            <person name="Sun Q."/>
        </authorList>
    </citation>
    <scope>NUCLEOTIDE SEQUENCE [LARGE SCALE GENOMIC DNA]</scope>
    <source>
        <strain evidence="4 5">NSJ-57</strain>
    </source>
</reference>
<evidence type="ECO:0000256" key="1">
    <source>
        <dbReference type="ARBA" id="ARBA00023067"/>
    </source>
</evidence>
<dbReference type="KEGG" id="fho:H9Q81_03135"/>
<dbReference type="InterPro" id="IPR010992">
    <property type="entry name" value="IHF-like_DNA-bd_dom_sf"/>
</dbReference>
<dbReference type="EMBL" id="CP060637">
    <property type="protein sequence ID" value="QNM15847.1"/>
    <property type="molecule type" value="Genomic_DNA"/>
</dbReference>
<organism evidence="4 5">
    <name type="scientific">Fusobacterium hominis</name>
    <dbReference type="NCBI Taxonomy" id="2764326"/>
    <lineage>
        <taxon>Bacteria</taxon>
        <taxon>Fusobacteriati</taxon>
        <taxon>Fusobacteriota</taxon>
        <taxon>Fusobacteriia</taxon>
        <taxon>Fusobacteriales</taxon>
        <taxon>Fusobacteriaceae</taxon>
        <taxon>Fusobacterium</taxon>
    </lineage>
</organism>
<dbReference type="SMART" id="SM00411">
    <property type="entry name" value="BHL"/>
    <property type="match status" value="1"/>
</dbReference>
<dbReference type="GO" id="GO:0030527">
    <property type="term" value="F:structural constituent of chromatin"/>
    <property type="evidence" value="ECO:0007669"/>
    <property type="project" value="InterPro"/>
</dbReference>
<evidence type="ECO:0000256" key="2">
    <source>
        <dbReference type="ARBA" id="ARBA00023125"/>
    </source>
</evidence>
<accession>A0A7G9GYG5</accession>
<sequence>MTKKEFIELYAKNGSMSKKDAEKNINLFLDSIQEALITDSEVGFVGWGKWEVQDKAARKVRNPRTKEIMTIEARKVIKFKPGKLLAEKIK</sequence>
<proteinExistence type="inferred from homology"/>
<dbReference type="PANTHER" id="PTHR33175">
    <property type="entry name" value="DNA-BINDING PROTEIN HU"/>
    <property type="match status" value="1"/>
</dbReference>
<dbReference type="Proteomes" id="UP000515913">
    <property type="component" value="Chromosome"/>
</dbReference>
<comment type="similarity">
    <text evidence="3">Belongs to the bacterial histone-like protein family.</text>
</comment>
<dbReference type="RefSeq" id="WP_101474825.1">
    <property type="nucleotide sequence ID" value="NZ_CP060637.1"/>
</dbReference>
<dbReference type="PANTHER" id="PTHR33175:SF3">
    <property type="entry name" value="DNA-BINDING PROTEIN HU-BETA"/>
    <property type="match status" value="1"/>
</dbReference>
<dbReference type="Gene3D" id="4.10.520.10">
    <property type="entry name" value="IHF-like DNA-binding proteins"/>
    <property type="match status" value="1"/>
</dbReference>
<dbReference type="CDD" id="cd13831">
    <property type="entry name" value="HU"/>
    <property type="match status" value="1"/>
</dbReference>
<dbReference type="GO" id="GO:0005829">
    <property type="term" value="C:cytosol"/>
    <property type="evidence" value="ECO:0007669"/>
    <property type="project" value="TreeGrafter"/>
</dbReference>
<protein>
    <submittedName>
        <fullName evidence="4">HU family DNA-binding protein</fullName>
    </submittedName>
</protein>
<name>A0A7G9GYG5_9FUSO</name>
<dbReference type="Pfam" id="PF00216">
    <property type="entry name" value="Bac_DNA_binding"/>
    <property type="match status" value="1"/>
</dbReference>
<dbReference type="SUPFAM" id="SSF47729">
    <property type="entry name" value="IHF-like DNA-binding proteins"/>
    <property type="match status" value="1"/>
</dbReference>
<evidence type="ECO:0000313" key="5">
    <source>
        <dbReference type="Proteomes" id="UP000515913"/>
    </source>
</evidence>